<dbReference type="SUPFAM" id="SSF47616">
    <property type="entry name" value="GST C-terminal domain-like"/>
    <property type="match status" value="1"/>
</dbReference>
<name>A0A3G8LZX5_9GAMM</name>
<dbReference type="Pfam" id="PF00043">
    <property type="entry name" value="GST_C"/>
    <property type="match status" value="1"/>
</dbReference>
<dbReference type="InterPro" id="IPR036282">
    <property type="entry name" value="Glutathione-S-Trfase_C_sf"/>
</dbReference>
<dbReference type="GO" id="GO:0016740">
    <property type="term" value="F:transferase activity"/>
    <property type="evidence" value="ECO:0007669"/>
    <property type="project" value="UniProtKB-KW"/>
</dbReference>
<dbReference type="PROSITE" id="PS50404">
    <property type="entry name" value="GST_NTER"/>
    <property type="match status" value="1"/>
</dbReference>
<dbReference type="EMBL" id="CP034015">
    <property type="protein sequence ID" value="AZG75196.1"/>
    <property type="molecule type" value="Genomic_DNA"/>
</dbReference>
<evidence type="ECO:0000313" key="3">
    <source>
        <dbReference type="EMBL" id="AZG75196.1"/>
    </source>
</evidence>
<dbReference type="SFLD" id="SFLDG01151">
    <property type="entry name" value="Main.2:_Nu-like"/>
    <property type="match status" value="1"/>
</dbReference>
<sequence length="201" mass="22458">MTVHGDSMSGNCYKVQLVLNMLGVEHRWQEMSILAGDTQTSAFLVKNASGKIPLIELDDGHVLSESNAIMGYLAAGSSLIPSDNFINAKMYQWMFFEQYSHEPYIAVARFIQLYLGLPEERLVEYQSLHVKGHKALSVMDAELAAQPFLCGDQFTLADIALFAYTHVAHQGGFELGHYPNIRQWLARITLQAGFIAMRSKA</sequence>
<evidence type="ECO:0000313" key="4">
    <source>
        <dbReference type="Proteomes" id="UP000278035"/>
    </source>
</evidence>
<dbReference type="Gene3D" id="1.20.1050.10">
    <property type="match status" value="1"/>
</dbReference>
<gene>
    <name evidence="3" type="ORF">EGC82_13915</name>
</gene>
<dbReference type="PANTHER" id="PTHR44051:SF2">
    <property type="entry name" value="HYPOTHETICAL GLUTATHIONE S-TRANSFERASE LIKE PROTEIN"/>
    <property type="match status" value="1"/>
</dbReference>
<dbReference type="OrthoDB" id="9797500at2"/>
<proteinExistence type="predicted"/>
<evidence type="ECO:0000259" key="1">
    <source>
        <dbReference type="PROSITE" id="PS50404"/>
    </source>
</evidence>
<dbReference type="Pfam" id="PF13409">
    <property type="entry name" value="GST_N_2"/>
    <property type="match status" value="1"/>
</dbReference>
<dbReference type="KEGG" id="slj:EGC82_13915"/>
<dbReference type="RefSeq" id="WP_124732657.1">
    <property type="nucleotide sequence ID" value="NZ_CBCSKC010000004.1"/>
</dbReference>
<dbReference type="InterPro" id="IPR004046">
    <property type="entry name" value="GST_C"/>
</dbReference>
<organism evidence="3 4">
    <name type="scientific">Shewanella livingstonensis</name>
    <dbReference type="NCBI Taxonomy" id="150120"/>
    <lineage>
        <taxon>Bacteria</taxon>
        <taxon>Pseudomonadati</taxon>
        <taxon>Pseudomonadota</taxon>
        <taxon>Gammaproteobacteria</taxon>
        <taxon>Alteromonadales</taxon>
        <taxon>Shewanellaceae</taxon>
        <taxon>Shewanella</taxon>
    </lineage>
</organism>
<keyword evidence="4" id="KW-1185">Reference proteome</keyword>
<dbReference type="PROSITE" id="PS50405">
    <property type="entry name" value="GST_CTER"/>
    <property type="match status" value="1"/>
</dbReference>
<dbReference type="Gene3D" id="3.40.30.10">
    <property type="entry name" value="Glutaredoxin"/>
    <property type="match status" value="1"/>
</dbReference>
<dbReference type="SFLD" id="SFLDS00019">
    <property type="entry name" value="Glutathione_Transferase_(cytos"/>
    <property type="match status" value="1"/>
</dbReference>
<accession>A0A3G8LZX5</accession>
<dbReference type="InterPro" id="IPR036249">
    <property type="entry name" value="Thioredoxin-like_sf"/>
</dbReference>
<reference evidence="4" key="1">
    <citation type="submission" date="2018-11" db="EMBL/GenBank/DDBJ databases">
        <title>Shewanella sp. M2.</title>
        <authorList>
            <person name="Hwang Y.J."/>
            <person name="Hwang C.Y."/>
        </authorList>
    </citation>
    <scope>NUCLEOTIDE SEQUENCE [LARGE SCALE GENOMIC DNA]</scope>
    <source>
        <strain evidence="4">LMG 19866</strain>
    </source>
</reference>
<feature type="domain" description="GST N-terminal" evidence="1">
    <location>
        <begin position="1"/>
        <end position="81"/>
    </location>
</feature>
<dbReference type="PANTHER" id="PTHR44051">
    <property type="entry name" value="GLUTATHIONE S-TRANSFERASE-RELATED"/>
    <property type="match status" value="1"/>
</dbReference>
<keyword evidence="3" id="KW-0808">Transferase</keyword>
<feature type="domain" description="GST C-terminal" evidence="2">
    <location>
        <begin position="83"/>
        <end position="201"/>
    </location>
</feature>
<dbReference type="InterPro" id="IPR010987">
    <property type="entry name" value="Glutathione-S-Trfase_C-like"/>
</dbReference>
<protein>
    <submittedName>
        <fullName evidence="3">Glutathione S-transferase family protein</fullName>
    </submittedName>
</protein>
<dbReference type="SFLD" id="SFLDG00358">
    <property type="entry name" value="Main_(cytGST)"/>
    <property type="match status" value="1"/>
</dbReference>
<dbReference type="Proteomes" id="UP000278035">
    <property type="component" value="Chromosome"/>
</dbReference>
<evidence type="ECO:0000259" key="2">
    <source>
        <dbReference type="PROSITE" id="PS50405"/>
    </source>
</evidence>
<dbReference type="InterPro" id="IPR004045">
    <property type="entry name" value="Glutathione_S-Trfase_N"/>
</dbReference>
<dbReference type="InterPro" id="IPR040079">
    <property type="entry name" value="Glutathione_S-Trfase"/>
</dbReference>
<dbReference type="SUPFAM" id="SSF52833">
    <property type="entry name" value="Thioredoxin-like"/>
    <property type="match status" value="1"/>
</dbReference>
<dbReference type="CDD" id="cd03056">
    <property type="entry name" value="GST_N_4"/>
    <property type="match status" value="1"/>
</dbReference>
<dbReference type="AlphaFoldDB" id="A0A3G8LZX5"/>